<gene>
    <name evidence="1" type="ORF">RMCC_5770</name>
</gene>
<dbReference type="RefSeq" id="WP_062659578.1">
    <property type="nucleotide sequence ID" value="NZ_BCSY01000111.1"/>
</dbReference>
<dbReference type="STRING" id="228230.RMCC_5770"/>
<proteinExistence type="predicted"/>
<dbReference type="EMBL" id="BCSY01000111">
    <property type="protein sequence ID" value="GAS98805.1"/>
    <property type="molecule type" value="Genomic_DNA"/>
</dbReference>
<dbReference type="OrthoDB" id="4556179at2"/>
<keyword evidence="2" id="KW-1185">Reference proteome</keyword>
<organism evidence="1 2">
    <name type="scientific">Mycolicibacterium canariasense</name>
    <name type="common">Mycobacterium canariasense</name>
    <dbReference type="NCBI Taxonomy" id="228230"/>
    <lineage>
        <taxon>Bacteria</taxon>
        <taxon>Bacillati</taxon>
        <taxon>Actinomycetota</taxon>
        <taxon>Actinomycetes</taxon>
        <taxon>Mycobacteriales</taxon>
        <taxon>Mycobacteriaceae</taxon>
        <taxon>Mycolicibacterium</taxon>
    </lineage>
</organism>
<accession>A0A117IC02</accession>
<evidence type="ECO:0008006" key="3">
    <source>
        <dbReference type="Google" id="ProtNLM"/>
    </source>
</evidence>
<sequence length="258" mass="27654">MTTGFAPVVFDAPLVNPAPNGLWDAVAWQDEQGPLRWLTSGVDVRVFNYGGETQFGVWQADWCVAEADLDPQTDVKLGERPDFPDTFLPLTTWASDRCDTRKVSQDEVRTRAQQVHRLQEPNAVETFLAPRLLADAGTAAAVADIVAAVGALEAAVAKTNTLGVIHAGAQWASPAASKGLIRYLNGKLVTPLGHQWVFGGGYVDGLGDKLVVTSPVFGWRGEVTVQDAPSTHVEEFLAVAERSLVVAYEMAVAAVEVS</sequence>
<protein>
    <recommendedName>
        <fullName evidence="3">Gp13</fullName>
    </recommendedName>
</protein>
<reference evidence="2" key="1">
    <citation type="journal article" date="2016" name="Genome Announc.">
        <title>Draft Genome Sequences of Five Rapidly Growing Mycobacterium Species, M. thermoresistibile, M. fortuitum subsp. acetamidolyticum, M. canariasense, M. brisbanense, and M. novocastrense.</title>
        <authorList>
            <person name="Katahira K."/>
            <person name="Ogura Y."/>
            <person name="Gotoh Y."/>
            <person name="Hayashi T."/>
        </authorList>
    </citation>
    <scope>NUCLEOTIDE SEQUENCE [LARGE SCALE GENOMIC DNA]</scope>
    <source>
        <strain evidence="2">JCM15298</strain>
    </source>
</reference>
<reference evidence="2" key="2">
    <citation type="submission" date="2016-02" db="EMBL/GenBank/DDBJ databases">
        <title>Draft genome sequence of five rapidly growing Mycobacterium species.</title>
        <authorList>
            <person name="Katahira K."/>
            <person name="Gotou Y."/>
            <person name="Iida K."/>
            <person name="Ogura Y."/>
            <person name="Hayashi T."/>
        </authorList>
    </citation>
    <scope>NUCLEOTIDE SEQUENCE [LARGE SCALE GENOMIC DNA]</scope>
    <source>
        <strain evidence="2">JCM15298</strain>
    </source>
</reference>
<evidence type="ECO:0000313" key="2">
    <source>
        <dbReference type="Proteomes" id="UP000069443"/>
    </source>
</evidence>
<evidence type="ECO:0000313" key="1">
    <source>
        <dbReference type="EMBL" id="GAS98805.1"/>
    </source>
</evidence>
<dbReference type="AlphaFoldDB" id="A0A117IC02"/>
<dbReference type="Proteomes" id="UP000069443">
    <property type="component" value="Unassembled WGS sequence"/>
</dbReference>
<comment type="caution">
    <text evidence="1">The sequence shown here is derived from an EMBL/GenBank/DDBJ whole genome shotgun (WGS) entry which is preliminary data.</text>
</comment>
<name>A0A117IC02_MYCCR</name>